<proteinExistence type="predicted"/>
<evidence type="ECO:0000313" key="1">
    <source>
        <dbReference type="EMBL" id="PIS06995.1"/>
    </source>
</evidence>
<gene>
    <name evidence="1" type="ORF">COT79_01540</name>
</gene>
<dbReference type="AlphaFoldDB" id="A0A2M6R8X1"/>
<evidence type="ECO:0000313" key="2">
    <source>
        <dbReference type="Proteomes" id="UP000231162"/>
    </source>
</evidence>
<comment type="caution">
    <text evidence="1">The sequence shown here is derived from an EMBL/GenBank/DDBJ whole genome shotgun (WGS) entry which is preliminary data.</text>
</comment>
<dbReference type="EMBL" id="PEZX01000023">
    <property type="protein sequence ID" value="PIS06995.1"/>
    <property type="molecule type" value="Genomic_DNA"/>
</dbReference>
<reference evidence="2" key="1">
    <citation type="submission" date="2017-09" db="EMBL/GenBank/DDBJ databases">
        <title>Depth-based differentiation of microbial function through sediment-hosted aquifers and enrichment of novel symbionts in the deep terrestrial subsurface.</title>
        <authorList>
            <person name="Probst A.J."/>
            <person name="Ladd B."/>
            <person name="Jarett J.K."/>
            <person name="Geller-Mcgrath D.E."/>
            <person name="Sieber C.M.K."/>
            <person name="Emerson J.B."/>
            <person name="Anantharaman K."/>
            <person name="Thomas B.C."/>
            <person name="Malmstrom R."/>
            <person name="Stieglmeier M."/>
            <person name="Klingl A."/>
            <person name="Woyke T."/>
            <person name="Ryan C.M."/>
            <person name="Banfield J.F."/>
        </authorList>
    </citation>
    <scope>NUCLEOTIDE SEQUENCE [LARGE SCALE GENOMIC DNA]</scope>
</reference>
<organism evidence="1 2">
    <name type="scientific">Candidatus Berkelbacteria bacterium CG10_big_fil_rev_8_21_14_0_10_43_14</name>
    <dbReference type="NCBI Taxonomy" id="1974515"/>
    <lineage>
        <taxon>Bacteria</taxon>
        <taxon>Candidatus Berkelbacteria</taxon>
    </lineage>
</organism>
<sequence>MTSLTHGKKDVKEMIFFIDPILAWIKEQLADPEIAVIVFEARAQVRVKTRCELADGEPGNYLCMALNPKGVFESAQNLAGNNLEGRYERRFGNTIVRINTTVTYQENPDAPVIQIIKPVGSALDDFRAPIKTKLPQSIPTDSPETRKHPLLRLFRRR</sequence>
<protein>
    <submittedName>
        <fullName evidence="1">Uncharacterized protein</fullName>
    </submittedName>
</protein>
<dbReference type="Proteomes" id="UP000231162">
    <property type="component" value="Unassembled WGS sequence"/>
</dbReference>
<accession>A0A2M6R8X1</accession>
<name>A0A2M6R8X1_9BACT</name>